<evidence type="ECO:0000313" key="5">
    <source>
        <dbReference type="EMBL" id="ADB60139.1"/>
    </source>
</evidence>
<dbReference type="Pfam" id="PF15915">
    <property type="entry name" value="BAT"/>
    <property type="match status" value="1"/>
</dbReference>
<dbReference type="AlphaFoldDB" id="D2RPA5"/>
<dbReference type="PANTHER" id="PTHR34236">
    <property type="entry name" value="DIMETHYL SULFOXIDE REDUCTASE TRANSCRIPTIONAL ACTIVATOR"/>
    <property type="match status" value="1"/>
</dbReference>
<proteinExistence type="predicted"/>
<name>D2RPA5_HALTV</name>
<evidence type="ECO:0000259" key="3">
    <source>
        <dbReference type="Pfam" id="PF04967"/>
    </source>
</evidence>
<dbReference type="RefSeq" id="WP_012942445.1">
    <property type="nucleotide sequence ID" value="NC_013743.1"/>
</dbReference>
<evidence type="ECO:0000256" key="1">
    <source>
        <dbReference type="ARBA" id="ARBA00023015"/>
    </source>
</evidence>
<keyword evidence="2" id="KW-0804">Transcription</keyword>
<dbReference type="PANTHER" id="PTHR34236:SF1">
    <property type="entry name" value="DIMETHYL SULFOXIDE REDUCTASE TRANSCRIPTIONAL ACTIVATOR"/>
    <property type="match status" value="1"/>
</dbReference>
<protein>
    <submittedName>
        <fullName evidence="5">Bacterio-opsin activator HTH domain protein</fullName>
    </submittedName>
</protein>
<feature type="domain" description="HTH bat-type" evidence="3">
    <location>
        <begin position="152"/>
        <end position="203"/>
    </location>
</feature>
<dbReference type="EMBL" id="CP001860">
    <property type="protein sequence ID" value="ADB60139.1"/>
    <property type="molecule type" value="Genomic_DNA"/>
</dbReference>
<dbReference type="Pfam" id="PF04967">
    <property type="entry name" value="HTH_10"/>
    <property type="match status" value="1"/>
</dbReference>
<dbReference type="eggNOG" id="arCOG02276">
    <property type="taxonomic scope" value="Archaea"/>
</dbReference>
<dbReference type="GeneID" id="8741839"/>
<dbReference type="InterPro" id="IPR007050">
    <property type="entry name" value="HTH_bacterioopsin"/>
</dbReference>
<reference evidence="5 6" key="1">
    <citation type="journal article" date="2010" name="Stand. Genomic Sci.">
        <title>Complete genome sequence of Haloterrigena turkmenica type strain (4k).</title>
        <authorList>
            <person name="Saunders E."/>
            <person name="Tindall B.J."/>
            <person name="Fahnrich R."/>
            <person name="Lapidus A."/>
            <person name="Copeland A."/>
            <person name="Del Rio T.G."/>
            <person name="Lucas S."/>
            <person name="Chen F."/>
            <person name="Tice H."/>
            <person name="Cheng J.F."/>
            <person name="Han C."/>
            <person name="Detter J.C."/>
            <person name="Bruce D."/>
            <person name="Goodwin L."/>
            <person name="Chain P."/>
            <person name="Pitluck S."/>
            <person name="Pati A."/>
            <person name="Ivanova N."/>
            <person name="Mavromatis K."/>
            <person name="Chen A."/>
            <person name="Palaniappan K."/>
            <person name="Land M."/>
            <person name="Hauser L."/>
            <person name="Chang Y.J."/>
            <person name="Jeffries C.D."/>
            <person name="Brettin T."/>
            <person name="Rohde M."/>
            <person name="Goker M."/>
            <person name="Bristow J."/>
            <person name="Eisen J.A."/>
            <person name="Markowitz V."/>
            <person name="Hugenholtz P."/>
            <person name="Klenk H.P."/>
            <person name="Kyrpides N.C."/>
        </authorList>
    </citation>
    <scope>NUCLEOTIDE SEQUENCE [LARGE SCALE GENOMIC DNA]</scope>
    <source>
        <strain evidence="6">ATCC 51198 / DSM 5511 / JCM 9101 / NCIMB 13204 / VKM B-1734 / 4k</strain>
    </source>
</reference>
<keyword evidence="1" id="KW-0805">Transcription regulation</keyword>
<dbReference type="HOGENOM" id="CLU_076274_0_0_2"/>
<accession>D2RPA5</accession>
<organism evidence="5 6">
    <name type="scientific">Haloterrigena turkmenica (strain ATCC 51198 / DSM 5511 / JCM 9101 / NCIMB 13204 / VKM B-1734 / 4k)</name>
    <name type="common">Halococcus turkmenicus</name>
    <dbReference type="NCBI Taxonomy" id="543526"/>
    <lineage>
        <taxon>Archaea</taxon>
        <taxon>Methanobacteriati</taxon>
        <taxon>Methanobacteriota</taxon>
        <taxon>Stenosarchaea group</taxon>
        <taxon>Halobacteria</taxon>
        <taxon>Halobacteriales</taxon>
        <taxon>Natrialbaceae</taxon>
        <taxon>Haloterrigena</taxon>
    </lineage>
</organism>
<evidence type="ECO:0000259" key="4">
    <source>
        <dbReference type="Pfam" id="PF15915"/>
    </source>
</evidence>
<keyword evidence="6" id="KW-1185">Reference proteome</keyword>
<gene>
    <name evidence="5" type="ordered locus">Htur_1249</name>
</gene>
<dbReference type="KEGG" id="htu:Htur_1249"/>
<feature type="domain" description="Bacterioopsin transcriptional activator GAF and HTH associated" evidence="4">
    <location>
        <begin position="41"/>
        <end position="146"/>
    </location>
</feature>
<dbReference type="Proteomes" id="UP000001903">
    <property type="component" value="Chromosome"/>
</dbReference>
<dbReference type="InterPro" id="IPR031803">
    <property type="entry name" value="BAT_GAF/HTH-assoc"/>
</dbReference>
<dbReference type="OrthoDB" id="194393at2157"/>
<sequence>MATIAEFRIPASDTALGATFHAVPSLVCEIEPVIAADEFGMWMSGADRAALNAALREDRTVRDHSLITSDEARRLYTIHFSNEIAENFSLVAEEGGTMLAASARAGMWTIRLRFPARENASRVYERLAARDIQIEITQIRSLTTTTADDLGLSPAQYEALTAALTYGYFEIPREISLEELAAKLDISHQALSERFRRAYRTLVASSLEFDARCDFTGTKPSE</sequence>
<evidence type="ECO:0000313" key="6">
    <source>
        <dbReference type="Proteomes" id="UP000001903"/>
    </source>
</evidence>
<evidence type="ECO:0000256" key="2">
    <source>
        <dbReference type="ARBA" id="ARBA00023163"/>
    </source>
</evidence>